<dbReference type="EMBL" id="CP000478">
    <property type="protein sequence ID" value="ABK17170.1"/>
    <property type="molecule type" value="Genomic_DNA"/>
</dbReference>
<dbReference type="KEGG" id="sfu:Sfum_1481"/>
<dbReference type="eggNOG" id="ENOG5033B4T">
    <property type="taxonomic scope" value="Bacteria"/>
</dbReference>
<sequence>MPVACEIIRIDGALMHVRISGIMEPADQESLQTVAASLIAQGLKVRLLATLDDFEGWRKGADWGDIAFFMTHGNDVARMAIVGDERWKDQIFAFVGKGLRDTEVEFFPLSSEGEAERWVRA</sequence>
<dbReference type="SUPFAM" id="SSF52091">
    <property type="entry name" value="SpoIIaa-like"/>
    <property type="match status" value="1"/>
</dbReference>
<dbReference type="Gene3D" id="3.40.50.10600">
    <property type="entry name" value="SpoIIaa-like domains"/>
    <property type="match status" value="1"/>
</dbReference>
<protein>
    <recommendedName>
        <fullName evidence="3">UspA domain protein</fullName>
    </recommendedName>
</protein>
<dbReference type="InterPro" id="IPR036513">
    <property type="entry name" value="STAS_dom_sf"/>
</dbReference>
<dbReference type="InterPro" id="IPR038396">
    <property type="entry name" value="SpoIIAA-like_sf"/>
</dbReference>
<dbReference type="Proteomes" id="UP000001784">
    <property type="component" value="Chromosome"/>
</dbReference>
<dbReference type="HOGENOM" id="CLU_137390_3_1_7"/>
<keyword evidence="2" id="KW-1185">Reference proteome</keyword>
<accession>A0LIB8</accession>
<evidence type="ECO:0000313" key="1">
    <source>
        <dbReference type="EMBL" id="ABK17170.1"/>
    </source>
</evidence>
<name>A0LIB8_SYNFM</name>
<dbReference type="InParanoid" id="A0LIB8"/>
<evidence type="ECO:0000313" key="2">
    <source>
        <dbReference type="Proteomes" id="UP000001784"/>
    </source>
</evidence>
<dbReference type="Pfam" id="PF11964">
    <property type="entry name" value="SpoIIAA-like"/>
    <property type="match status" value="1"/>
</dbReference>
<dbReference type="STRING" id="335543.Sfum_1481"/>
<proteinExistence type="predicted"/>
<gene>
    <name evidence="1" type="ordered locus">Sfum_1481</name>
</gene>
<dbReference type="InterPro" id="IPR021866">
    <property type="entry name" value="SpoIIAA-like"/>
</dbReference>
<reference evidence="1 2" key="1">
    <citation type="submission" date="2006-10" db="EMBL/GenBank/DDBJ databases">
        <title>Complete sequence of Syntrophobacter fumaroxidans MPOB.</title>
        <authorList>
            <consortium name="US DOE Joint Genome Institute"/>
            <person name="Copeland A."/>
            <person name="Lucas S."/>
            <person name="Lapidus A."/>
            <person name="Barry K."/>
            <person name="Detter J.C."/>
            <person name="Glavina del Rio T."/>
            <person name="Hammon N."/>
            <person name="Israni S."/>
            <person name="Pitluck S."/>
            <person name="Goltsman E.G."/>
            <person name="Martinez M."/>
            <person name="Schmutz J."/>
            <person name="Larimer F."/>
            <person name="Land M."/>
            <person name="Hauser L."/>
            <person name="Kyrpides N."/>
            <person name="Kim E."/>
            <person name="Boone D.R."/>
            <person name="Brockman F."/>
            <person name="Culley D."/>
            <person name="Ferry J."/>
            <person name="Gunsalus R."/>
            <person name="McInerney M.J."/>
            <person name="Morrison M."/>
            <person name="Plugge C."/>
            <person name="Rohlin L."/>
            <person name="Scholten J."/>
            <person name="Sieber J."/>
            <person name="Stams A.J.M."/>
            <person name="Worm P."/>
            <person name="Henstra A.M."/>
            <person name="Richardson P."/>
        </authorList>
    </citation>
    <scope>NUCLEOTIDE SEQUENCE [LARGE SCALE GENOMIC DNA]</scope>
    <source>
        <strain evidence="2">DSM 10017 / MPOB</strain>
    </source>
</reference>
<evidence type="ECO:0008006" key="3">
    <source>
        <dbReference type="Google" id="ProtNLM"/>
    </source>
</evidence>
<dbReference type="AlphaFoldDB" id="A0LIB8"/>
<organism evidence="1 2">
    <name type="scientific">Syntrophobacter fumaroxidans (strain DSM 10017 / MPOB)</name>
    <dbReference type="NCBI Taxonomy" id="335543"/>
    <lineage>
        <taxon>Bacteria</taxon>
        <taxon>Pseudomonadati</taxon>
        <taxon>Thermodesulfobacteriota</taxon>
        <taxon>Syntrophobacteria</taxon>
        <taxon>Syntrophobacterales</taxon>
        <taxon>Syntrophobacteraceae</taxon>
        <taxon>Syntrophobacter</taxon>
    </lineage>
</organism>